<dbReference type="InterPro" id="IPR012132">
    <property type="entry name" value="GMC_OxRdtase"/>
</dbReference>
<dbReference type="GO" id="GO:0050660">
    <property type="term" value="F:flavin adenine dinucleotide binding"/>
    <property type="evidence" value="ECO:0007669"/>
    <property type="project" value="InterPro"/>
</dbReference>
<evidence type="ECO:0000313" key="4">
    <source>
        <dbReference type="EMBL" id="KAB7493785.1"/>
    </source>
</evidence>
<keyword evidence="5" id="KW-1185">Reference proteome</keyword>
<comment type="similarity">
    <text evidence="1">Belongs to the GMC oxidoreductase family.</text>
</comment>
<protein>
    <recommendedName>
        <fullName evidence="3">Glucose-methanol-choline oxidoreductase N-terminal domain-containing protein</fullName>
    </recommendedName>
</protein>
<accession>A0A5N5SHU8</accession>
<evidence type="ECO:0000313" key="5">
    <source>
        <dbReference type="Proteomes" id="UP000326759"/>
    </source>
</evidence>
<evidence type="ECO:0000256" key="1">
    <source>
        <dbReference type="ARBA" id="ARBA00010790"/>
    </source>
</evidence>
<feature type="transmembrane region" description="Helical" evidence="2">
    <location>
        <begin position="13"/>
        <end position="34"/>
    </location>
</feature>
<evidence type="ECO:0000259" key="3">
    <source>
        <dbReference type="Pfam" id="PF00732"/>
    </source>
</evidence>
<name>A0A5N5SHU8_9CRUS</name>
<dbReference type="PANTHER" id="PTHR11552:SF217">
    <property type="entry name" value="GLUCOSE DEHYDROGENASE [FAD, QUINONE]"/>
    <property type="match status" value="1"/>
</dbReference>
<dbReference type="AlphaFoldDB" id="A0A5N5SHU8"/>
<keyword evidence="2" id="KW-0812">Transmembrane</keyword>
<sequence>MSGQLFNDAFGDIFPSSQFAVIPGILISVFYLAFTPSNTARNPPNAEVLKSEYDFIIVGAGSAGAVVANRLSQNPDFEVLLLEAGGEERSRSTIPAFAYSTLGGENEWNYTTEPSLTSCLGMIDDACDFPTGRVLGGSSSVNGMLYVRG</sequence>
<feature type="domain" description="Glucose-methanol-choline oxidoreductase N-terminal" evidence="3">
    <location>
        <begin position="53"/>
        <end position="149"/>
    </location>
</feature>
<gene>
    <name evidence="4" type="ORF">Anas_04607</name>
</gene>
<organism evidence="4 5">
    <name type="scientific">Armadillidium nasatum</name>
    <dbReference type="NCBI Taxonomy" id="96803"/>
    <lineage>
        <taxon>Eukaryota</taxon>
        <taxon>Metazoa</taxon>
        <taxon>Ecdysozoa</taxon>
        <taxon>Arthropoda</taxon>
        <taxon>Crustacea</taxon>
        <taxon>Multicrustacea</taxon>
        <taxon>Malacostraca</taxon>
        <taxon>Eumalacostraca</taxon>
        <taxon>Peracarida</taxon>
        <taxon>Isopoda</taxon>
        <taxon>Oniscidea</taxon>
        <taxon>Crinocheta</taxon>
        <taxon>Armadillidiidae</taxon>
        <taxon>Armadillidium</taxon>
    </lineage>
</organism>
<dbReference type="SUPFAM" id="SSF51905">
    <property type="entry name" value="FAD/NAD(P)-binding domain"/>
    <property type="match status" value="1"/>
</dbReference>
<keyword evidence="2" id="KW-1133">Transmembrane helix</keyword>
<dbReference type="PANTHER" id="PTHR11552">
    <property type="entry name" value="GLUCOSE-METHANOL-CHOLINE GMC OXIDOREDUCTASE"/>
    <property type="match status" value="1"/>
</dbReference>
<reference evidence="4 5" key="1">
    <citation type="journal article" date="2019" name="PLoS Biol.">
        <title>Sex chromosomes control vertical transmission of feminizing Wolbachia symbionts in an isopod.</title>
        <authorList>
            <person name="Becking T."/>
            <person name="Chebbi M.A."/>
            <person name="Giraud I."/>
            <person name="Moumen B."/>
            <person name="Laverre T."/>
            <person name="Caubet Y."/>
            <person name="Peccoud J."/>
            <person name="Gilbert C."/>
            <person name="Cordaux R."/>
        </authorList>
    </citation>
    <scope>NUCLEOTIDE SEQUENCE [LARGE SCALE GENOMIC DNA]</scope>
    <source>
        <strain evidence="4">ANa2</strain>
        <tissue evidence="4">Whole body excluding digestive tract and cuticle</tissue>
    </source>
</reference>
<dbReference type="Proteomes" id="UP000326759">
    <property type="component" value="Unassembled WGS sequence"/>
</dbReference>
<dbReference type="OrthoDB" id="269227at2759"/>
<dbReference type="EMBL" id="SEYY01024906">
    <property type="protein sequence ID" value="KAB7493785.1"/>
    <property type="molecule type" value="Genomic_DNA"/>
</dbReference>
<dbReference type="GO" id="GO:0016614">
    <property type="term" value="F:oxidoreductase activity, acting on CH-OH group of donors"/>
    <property type="evidence" value="ECO:0007669"/>
    <property type="project" value="InterPro"/>
</dbReference>
<comment type="caution">
    <text evidence="4">The sequence shown here is derived from an EMBL/GenBank/DDBJ whole genome shotgun (WGS) entry which is preliminary data.</text>
</comment>
<dbReference type="Pfam" id="PF00732">
    <property type="entry name" value="GMC_oxred_N"/>
    <property type="match status" value="1"/>
</dbReference>
<dbReference type="InterPro" id="IPR000172">
    <property type="entry name" value="GMC_OxRdtase_N"/>
</dbReference>
<evidence type="ECO:0000256" key="2">
    <source>
        <dbReference type="SAM" id="Phobius"/>
    </source>
</evidence>
<proteinExistence type="inferred from homology"/>
<dbReference type="InterPro" id="IPR036188">
    <property type="entry name" value="FAD/NAD-bd_sf"/>
</dbReference>
<keyword evidence="2" id="KW-0472">Membrane</keyword>
<dbReference type="Gene3D" id="3.50.50.60">
    <property type="entry name" value="FAD/NAD(P)-binding domain"/>
    <property type="match status" value="1"/>
</dbReference>